<evidence type="ECO:0000256" key="5">
    <source>
        <dbReference type="ARBA" id="ARBA00023049"/>
    </source>
</evidence>
<dbReference type="AlphaFoldDB" id="A0A5C5ZGC6"/>
<evidence type="ECO:0000256" key="4">
    <source>
        <dbReference type="ARBA" id="ARBA00022833"/>
    </source>
</evidence>
<dbReference type="InterPro" id="IPR021190">
    <property type="entry name" value="Pept_M10A"/>
</dbReference>
<evidence type="ECO:0000256" key="1">
    <source>
        <dbReference type="ARBA" id="ARBA00022670"/>
    </source>
</evidence>
<keyword evidence="1" id="KW-0645">Protease</keyword>
<feature type="chain" id="PRO_5022681683" evidence="6">
    <location>
        <begin position="25"/>
        <end position="484"/>
    </location>
</feature>
<dbReference type="SMART" id="SM00235">
    <property type="entry name" value="ZnMc"/>
    <property type="match status" value="1"/>
</dbReference>
<evidence type="ECO:0000256" key="3">
    <source>
        <dbReference type="ARBA" id="ARBA00022801"/>
    </source>
</evidence>
<dbReference type="Pfam" id="PF00413">
    <property type="entry name" value="Peptidase_M10"/>
    <property type="match status" value="1"/>
</dbReference>
<evidence type="ECO:0000256" key="6">
    <source>
        <dbReference type="SAM" id="SignalP"/>
    </source>
</evidence>
<dbReference type="GO" id="GO:0004222">
    <property type="term" value="F:metalloendopeptidase activity"/>
    <property type="evidence" value="ECO:0007669"/>
    <property type="project" value="InterPro"/>
</dbReference>
<dbReference type="GO" id="GO:0008270">
    <property type="term" value="F:zinc ion binding"/>
    <property type="evidence" value="ECO:0007669"/>
    <property type="project" value="InterPro"/>
</dbReference>
<dbReference type="EMBL" id="SJPQ01000004">
    <property type="protein sequence ID" value="TWT86479.1"/>
    <property type="molecule type" value="Genomic_DNA"/>
</dbReference>
<dbReference type="PANTHER" id="PTHR10201">
    <property type="entry name" value="MATRIX METALLOPROTEINASE"/>
    <property type="match status" value="1"/>
</dbReference>
<name>A0A5C5ZGC6_9BACT</name>
<keyword evidence="4" id="KW-0862">Zinc</keyword>
<dbReference type="PRINTS" id="PR00138">
    <property type="entry name" value="MATRIXIN"/>
</dbReference>
<dbReference type="PANTHER" id="PTHR10201:SF323">
    <property type="entry name" value="MATRIX METALLOPROTEINASE-21"/>
    <property type="match status" value="1"/>
</dbReference>
<feature type="domain" description="Peptidase metallopeptidase" evidence="7">
    <location>
        <begin position="104"/>
        <end position="283"/>
    </location>
</feature>
<keyword evidence="3" id="KW-0378">Hydrolase</keyword>
<protein>
    <submittedName>
        <fullName evidence="8">Matrixin</fullName>
    </submittedName>
</protein>
<dbReference type="InterPro" id="IPR006026">
    <property type="entry name" value="Peptidase_Metallo"/>
</dbReference>
<dbReference type="Proteomes" id="UP000315440">
    <property type="component" value="Unassembled WGS sequence"/>
</dbReference>
<evidence type="ECO:0000259" key="7">
    <source>
        <dbReference type="SMART" id="SM00235"/>
    </source>
</evidence>
<dbReference type="RefSeq" id="WP_146402252.1">
    <property type="nucleotide sequence ID" value="NZ_SJPQ01000004.1"/>
</dbReference>
<evidence type="ECO:0000313" key="9">
    <source>
        <dbReference type="Proteomes" id="UP000315440"/>
    </source>
</evidence>
<keyword evidence="5" id="KW-0482">Metalloprotease</keyword>
<dbReference type="Gene3D" id="3.40.390.10">
    <property type="entry name" value="Collagenase (Catalytic Domain)"/>
    <property type="match status" value="1"/>
</dbReference>
<keyword evidence="6" id="KW-0732">Signal</keyword>
<reference evidence="8 9" key="1">
    <citation type="submission" date="2019-02" db="EMBL/GenBank/DDBJ databases">
        <title>Deep-cultivation of Planctomycetes and their phenomic and genomic characterization uncovers novel biology.</title>
        <authorList>
            <person name="Wiegand S."/>
            <person name="Jogler M."/>
            <person name="Boedeker C."/>
            <person name="Pinto D."/>
            <person name="Vollmers J."/>
            <person name="Rivas-Marin E."/>
            <person name="Kohn T."/>
            <person name="Peeters S.H."/>
            <person name="Heuer A."/>
            <person name="Rast P."/>
            <person name="Oberbeckmann S."/>
            <person name="Bunk B."/>
            <person name="Jeske O."/>
            <person name="Meyerdierks A."/>
            <person name="Storesund J.E."/>
            <person name="Kallscheuer N."/>
            <person name="Luecker S."/>
            <person name="Lage O.M."/>
            <person name="Pohl T."/>
            <person name="Merkel B.J."/>
            <person name="Hornburger P."/>
            <person name="Mueller R.-W."/>
            <person name="Bruemmer F."/>
            <person name="Labrenz M."/>
            <person name="Spormann A.M."/>
            <person name="Op Den Camp H."/>
            <person name="Overmann J."/>
            <person name="Amann R."/>
            <person name="Jetten M.S.M."/>
            <person name="Mascher T."/>
            <person name="Medema M.H."/>
            <person name="Devos D.P."/>
            <person name="Kaster A.-K."/>
            <person name="Ovreas L."/>
            <person name="Rohde M."/>
            <person name="Galperin M.Y."/>
            <person name="Jogler C."/>
        </authorList>
    </citation>
    <scope>NUCLEOTIDE SEQUENCE [LARGE SCALE GENOMIC DNA]</scope>
    <source>
        <strain evidence="8 9">Mal64</strain>
    </source>
</reference>
<dbReference type="InterPro" id="IPR001818">
    <property type="entry name" value="Pept_M10_metallopeptidase"/>
</dbReference>
<dbReference type="GO" id="GO:0031012">
    <property type="term" value="C:extracellular matrix"/>
    <property type="evidence" value="ECO:0007669"/>
    <property type="project" value="InterPro"/>
</dbReference>
<dbReference type="GO" id="GO:0006508">
    <property type="term" value="P:proteolysis"/>
    <property type="evidence" value="ECO:0007669"/>
    <property type="project" value="UniProtKB-KW"/>
</dbReference>
<evidence type="ECO:0000313" key="8">
    <source>
        <dbReference type="EMBL" id="TWT86479.1"/>
    </source>
</evidence>
<organism evidence="8 9">
    <name type="scientific">Pseudobythopirellula maris</name>
    <dbReference type="NCBI Taxonomy" id="2527991"/>
    <lineage>
        <taxon>Bacteria</taxon>
        <taxon>Pseudomonadati</taxon>
        <taxon>Planctomycetota</taxon>
        <taxon>Planctomycetia</taxon>
        <taxon>Pirellulales</taxon>
        <taxon>Lacipirellulaceae</taxon>
        <taxon>Pseudobythopirellula</taxon>
    </lineage>
</organism>
<accession>A0A5C5ZGC6</accession>
<evidence type="ECO:0000256" key="2">
    <source>
        <dbReference type="ARBA" id="ARBA00022723"/>
    </source>
</evidence>
<dbReference type="InterPro" id="IPR024079">
    <property type="entry name" value="MetalloPept_cat_dom_sf"/>
</dbReference>
<proteinExistence type="predicted"/>
<sequence precursor="true">MPTRCFIFALAALCCALMVGDAAACAFCGRAGDCLFDSAGAGQEEAGSEAGDNYAEFQIFRRWTYTATDGGSAGPTGSRGEPVTVTWRVIDDGTPITGVLPADPEREFEGEQDSPSNLVAMLDGVFGASATGQQADAPWFSYIERSFDRWAAVSGLTFVHELADGGAAIDSTNAPYGRPGRYADVRIGGHSIDGSSGANTLAYNYFPDHSDMVVDTDNVAFFSNDFGDYRRLRNTLMHEIGHGLGLGHVSAAGSAALMEPTLGVTFDGPQYDDVLAVQRLYGDAFEKDGGNDTPATAVDAGEFQRGESWAIGLDGDVSFAAGQPFFTAEHTDLVSVDDISDLDYYHLRVLEPVLLTANLKPVGPTYQESAVDETAEPFDASELGDLELALYEDLSSAIVSVAASDTVGLGLTERLRRIELAPGTDYYVRVRSQTANVQMYRLDLMFQAVPEPASAWLLAAAVVCGFRGSRAQRAPLDARRSAVP</sequence>
<dbReference type="SUPFAM" id="SSF55486">
    <property type="entry name" value="Metalloproteases ('zincins'), catalytic domain"/>
    <property type="match status" value="1"/>
</dbReference>
<keyword evidence="2" id="KW-0479">Metal-binding</keyword>
<dbReference type="OrthoDB" id="247526at2"/>
<feature type="signal peptide" evidence="6">
    <location>
        <begin position="1"/>
        <end position="24"/>
    </location>
</feature>
<keyword evidence="9" id="KW-1185">Reference proteome</keyword>
<gene>
    <name evidence="8" type="ORF">Mal64_33040</name>
</gene>
<comment type="caution">
    <text evidence="8">The sequence shown here is derived from an EMBL/GenBank/DDBJ whole genome shotgun (WGS) entry which is preliminary data.</text>
</comment>